<dbReference type="Pfam" id="PF26639">
    <property type="entry name" value="Het-6_barrel"/>
    <property type="match status" value="1"/>
</dbReference>
<reference evidence="3" key="1">
    <citation type="journal article" date="2014" name="BMC Genomics">
        <title>Genome characteristics reveal the impact of lichenization on lichen-forming fungus Endocarpon pusillum Hedwig (Verrucariales, Ascomycota).</title>
        <authorList>
            <person name="Wang Y.-Y."/>
            <person name="Liu B."/>
            <person name="Zhang X.-Y."/>
            <person name="Zhou Q.-M."/>
            <person name="Zhang T."/>
            <person name="Li H."/>
            <person name="Yu Y.-F."/>
            <person name="Zhang X.-L."/>
            <person name="Hao X.-Y."/>
            <person name="Wang M."/>
            <person name="Wang L."/>
            <person name="Wei J.-C."/>
        </authorList>
    </citation>
    <scope>NUCLEOTIDE SEQUENCE [LARGE SCALE GENOMIC DNA]</scope>
    <source>
        <strain evidence="3">Z07020 / HMAS-L-300199</strain>
    </source>
</reference>
<gene>
    <name evidence="2" type="ORF">EPUS_09468</name>
</gene>
<dbReference type="RefSeq" id="XP_007785837.1">
    <property type="nucleotide sequence ID" value="XM_007787647.1"/>
</dbReference>
<dbReference type="AlphaFoldDB" id="U1GXH9"/>
<organism evidence="2 3">
    <name type="scientific">Endocarpon pusillum (strain Z07020 / HMAS-L-300199)</name>
    <name type="common">Lichen-forming fungus</name>
    <dbReference type="NCBI Taxonomy" id="1263415"/>
    <lineage>
        <taxon>Eukaryota</taxon>
        <taxon>Fungi</taxon>
        <taxon>Dikarya</taxon>
        <taxon>Ascomycota</taxon>
        <taxon>Pezizomycotina</taxon>
        <taxon>Eurotiomycetes</taxon>
        <taxon>Chaetothyriomycetidae</taxon>
        <taxon>Verrucariales</taxon>
        <taxon>Verrucariaceae</taxon>
        <taxon>Endocarpon</taxon>
    </lineage>
</organism>
<dbReference type="PANTHER" id="PTHR24148">
    <property type="entry name" value="ANKYRIN REPEAT DOMAIN-CONTAINING PROTEIN 39 HOMOLOG-RELATED"/>
    <property type="match status" value="1"/>
</dbReference>
<dbReference type="OrthoDB" id="3557394at2759"/>
<proteinExistence type="predicted"/>
<dbReference type="OMA" id="YWERAWT"/>
<dbReference type="PANTHER" id="PTHR24148:SF64">
    <property type="entry name" value="HETEROKARYON INCOMPATIBILITY DOMAIN-CONTAINING PROTEIN"/>
    <property type="match status" value="1"/>
</dbReference>
<dbReference type="eggNOG" id="ENOG502RS4X">
    <property type="taxonomic scope" value="Eukaryota"/>
</dbReference>
<evidence type="ECO:0000313" key="3">
    <source>
        <dbReference type="Proteomes" id="UP000019373"/>
    </source>
</evidence>
<evidence type="ECO:0000313" key="2">
    <source>
        <dbReference type="EMBL" id="ERF76831.1"/>
    </source>
</evidence>
<dbReference type="Pfam" id="PF06985">
    <property type="entry name" value="HET"/>
    <property type="match status" value="1"/>
</dbReference>
<dbReference type="GeneID" id="19244267"/>
<evidence type="ECO:0000259" key="1">
    <source>
        <dbReference type="Pfam" id="PF06985"/>
    </source>
</evidence>
<feature type="domain" description="Heterokaryon incompatibility" evidence="1">
    <location>
        <begin position="44"/>
        <end position="193"/>
    </location>
</feature>
<dbReference type="InterPro" id="IPR052895">
    <property type="entry name" value="HetReg/Transcr_Mod"/>
</dbReference>
<name>U1GXH9_ENDPU</name>
<protein>
    <recommendedName>
        <fullName evidence="1">Heterokaryon incompatibility domain-containing protein</fullName>
    </recommendedName>
</protein>
<dbReference type="HOGENOM" id="CLU_004184_7_0_1"/>
<dbReference type="InterPro" id="IPR010730">
    <property type="entry name" value="HET"/>
</dbReference>
<sequence>MADYFAYSSLPDDNFRLLHLIGLDEGGRVKCTLTDVPRDSAPRYEAISYAWDNQQPSTPIICNDKKLMITPSLCLALNTFYSLSQPCPLWADAICINQSNNEEKSRQVPLMDKYYNEAQRVLVWLGSSGTYTDLVMDEIKALNKSLETIERPILIADKTLQSHGLPLQNNPLWQGISEIFARNWYRRLWVVQEVALASHVVVFCGSKSIEWHELSSLADHLGRTGLTSLARGNVNVDPSKTDGFDAMMVPDFIKDFRSQGKSYSLNRLCHFARSRDTTEPIDKVYAVLGLIDEAVRKKIKVDYSLESRQTYWKVYIDLGTVMLQEDPGLFLLQIASSKGRPPELPSWCPNFNSTSDALMLPRGFYKTGMTGGDSVEHDRTPYLGRASDSKGIKLRGLHVDEIAEVVGSSWQWDRELAQQKGPDGCAARGWKWMNECRALSSRVLQMPNAIPEQLVRTLIANILHQPATYAPDPKCLWESVFPATVYLQAVRDVGTLASRHMTQHELLCAQRYLQALNMACSGRRFFVTKCGFLGIGPLETKAGDLVYVFRGAQVPFLFRRELAKDCFELLGEAYVDGLMDGQAFGEGQHHGDRIETVLTVI</sequence>
<dbReference type="Proteomes" id="UP000019373">
    <property type="component" value="Unassembled WGS sequence"/>
</dbReference>
<dbReference type="EMBL" id="KE720698">
    <property type="protein sequence ID" value="ERF76831.1"/>
    <property type="molecule type" value="Genomic_DNA"/>
</dbReference>
<accession>U1GXH9</accession>
<keyword evidence="3" id="KW-1185">Reference proteome</keyword>